<evidence type="ECO:0000313" key="1">
    <source>
        <dbReference type="EMBL" id="EJX00889.1"/>
    </source>
</evidence>
<organism evidence="1">
    <name type="scientific">gut metagenome</name>
    <dbReference type="NCBI Taxonomy" id="749906"/>
    <lineage>
        <taxon>unclassified sequences</taxon>
        <taxon>metagenomes</taxon>
        <taxon>organismal metagenomes</taxon>
    </lineage>
</organism>
<dbReference type="EMBL" id="AMCI01003186">
    <property type="protein sequence ID" value="EJX00889.1"/>
    <property type="molecule type" value="Genomic_DNA"/>
</dbReference>
<accession>J9G211</accession>
<comment type="caution">
    <text evidence="1">The sequence shown here is derived from an EMBL/GenBank/DDBJ whole genome shotgun (WGS) entry which is preliminary data.</text>
</comment>
<dbReference type="AlphaFoldDB" id="J9G211"/>
<proteinExistence type="predicted"/>
<reference evidence="1" key="1">
    <citation type="journal article" date="2012" name="PLoS ONE">
        <title>Gene sets for utilization of primary and secondary nutrition supplies in the distal gut of endangered iberian lynx.</title>
        <authorList>
            <person name="Alcaide M."/>
            <person name="Messina E."/>
            <person name="Richter M."/>
            <person name="Bargiela R."/>
            <person name="Peplies J."/>
            <person name="Huws S.A."/>
            <person name="Newbold C.J."/>
            <person name="Golyshin P.N."/>
            <person name="Simon M.A."/>
            <person name="Lopez G."/>
            <person name="Yakimov M.M."/>
            <person name="Ferrer M."/>
        </authorList>
    </citation>
    <scope>NUCLEOTIDE SEQUENCE</scope>
</reference>
<sequence>MLRHNEPWLSDEDPNNDARLLALDVFFRDQRLRKYTEGYIAYQLLRQRVQPRLQPIG</sequence>
<gene>
    <name evidence="1" type="ORF">EVA_11005</name>
</gene>
<protein>
    <submittedName>
        <fullName evidence="1">Uncharacterized protein</fullName>
    </submittedName>
</protein>
<name>J9G211_9ZZZZ</name>